<dbReference type="GO" id="GO:0000428">
    <property type="term" value="C:DNA-directed RNA polymerase complex"/>
    <property type="evidence" value="ECO:0007669"/>
    <property type="project" value="UniProtKB-KW"/>
</dbReference>
<dbReference type="InterPro" id="IPR011260">
    <property type="entry name" value="RNAP_asu_C"/>
</dbReference>
<dbReference type="InterPro" id="IPR036643">
    <property type="entry name" value="RNApol_insert_sf"/>
</dbReference>
<comment type="catalytic activity">
    <reaction evidence="10 11">
        <text>RNA(n) + a ribonucleoside 5'-triphosphate = RNA(n+1) + diphosphate</text>
        <dbReference type="Rhea" id="RHEA:21248"/>
        <dbReference type="Rhea" id="RHEA-COMP:14527"/>
        <dbReference type="Rhea" id="RHEA-COMP:17342"/>
        <dbReference type="ChEBI" id="CHEBI:33019"/>
        <dbReference type="ChEBI" id="CHEBI:61557"/>
        <dbReference type="ChEBI" id="CHEBI:140395"/>
        <dbReference type="EC" id="2.7.7.6"/>
    </reaction>
</comment>
<dbReference type="SUPFAM" id="SSF55257">
    <property type="entry name" value="RBP11-like subunits of RNA polymerase"/>
    <property type="match status" value="1"/>
</dbReference>
<dbReference type="Gene3D" id="2.170.120.12">
    <property type="entry name" value="DNA-directed RNA polymerase, insert domain"/>
    <property type="match status" value="1"/>
</dbReference>
<dbReference type="RefSeq" id="WP_280101863.1">
    <property type="nucleotide sequence ID" value="NZ_CP122979.1"/>
</dbReference>
<proteinExistence type="inferred from homology"/>
<evidence type="ECO:0000313" key="13">
    <source>
        <dbReference type="EMBL" id="WGI36562.1"/>
    </source>
</evidence>
<evidence type="ECO:0000256" key="5">
    <source>
        <dbReference type="ARBA" id="ARBA00022679"/>
    </source>
</evidence>
<keyword evidence="5 11" id="KW-0808">Transferase</keyword>
<evidence type="ECO:0000256" key="2">
    <source>
        <dbReference type="ARBA" id="ARBA00012418"/>
    </source>
</evidence>
<dbReference type="EMBL" id="CP122979">
    <property type="protein sequence ID" value="WGI36562.1"/>
    <property type="molecule type" value="Genomic_DNA"/>
</dbReference>
<evidence type="ECO:0000256" key="7">
    <source>
        <dbReference type="ARBA" id="ARBA00023163"/>
    </source>
</evidence>
<dbReference type="SUPFAM" id="SSF47789">
    <property type="entry name" value="C-terminal domain of RNA polymerase alpha subunit"/>
    <property type="match status" value="1"/>
</dbReference>
<evidence type="ECO:0000313" key="14">
    <source>
        <dbReference type="Proteomes" id="UP001179842"/>
    </source>
</evidence>
<evidence type="ECO:0000256" key="9">
    <source>
        <dbReference type="ARBA" id="ARBA00033070"/>
    </source>
</evidence>
<keyword evidence="7 11" id="KW-0804">Transcription</keyword>
<feature type="region of interest" description="Alpha N-terminal domain (alpha-NTD)" evidence="11">
    <location>
        <begin position="1"/>
        <end position="250"/>
    </location>
</feature>
<dbReference type="NCBIfam" id="NF003519">
    <property type="entry name" value="PRK05182.2-5"/>
    <property type="match status" value="1"/>
</dbReference>
<accession>A0ABY8LTJ0</accession>
<protein>
    <recommendedName>
        <fullName evidence="3 11">DNA-directed RNA polymerase subunit alpha</fullName>
        <shortName evidence="11">RNAP subunit alpha</shortName>
        <ecNumber evidence="2 11">2.7.7.6</ecNumber>
    </recommendedName>
    <alternativeName>
        <fullName evidence="9 11">RNA polymerase subunit alpha</fullName>
    </alternativeName>
    <alternativeName>
        <fullName evidence="8 11">Transcriptase subunit alpha</fullName>
    </alternativeName>
</protein>
<gene>
    <name evidence="11" type="primary">rpoA</name>
    <name evidence="13" type="ORF">QEG99_03805</name>
</gene>
<evidence type="ECO:0000256" key="3">
    <source>
        <dbReference type="ARBA" id="ARBA00015972"/>
    </source>
</evidence>
<dbReference type="InterPro" id="IPR011773">
    <property type="entry name" value="DNA-dir_RpoA"/>
</dbReference>
<dbReference type="Pfam" id="PF01193">
    <property type="entry name" value="RNA_pol_L"/>
    <property type="match status" value="1"/>
</dbReference>
<dbReference type="NCBIfam" id="TIGR02027">
    <property type="entry name" value="rpoA"/>
    <property type="match status" value="1"/>
</dbReference>
<comment type="function">
    <text evidence="11">DNA-dependent RNA polymerase catalyzes the transcription of DNA into RNA using the four ribonucleoside triphosphates as substrates.</text>
</comment>
<organism evidence="13 14">
    <name type="scientific">Mesomycoplasma lagogenitalium</name>
    <dbReference type="NCBI Taxonomy" id="171286"/>
    <lineage>
        <taxon>Bacteria</taxon>
        <taxon>Bacillati</taxon>
        <taxon>Mycoplasmatota</taxon>
        <taxon>Mycoplasmoidales</taxon>
        <taxon>Metamycoplasmataceae</taxon>
        <taxon>Mesomycoplasma</taxon>
    </lineage>
</organism>
<dbReference type="Pfam" id="PF03118">
    <property type="entry name" value="RNA_pol_A_CTD"/>
    <property type="match status" value="1"/>
</dbReference>
<dbReference type="Proteomes" id="UP001179842">
    <property type="component" value="Chromosome"/>
</dbReference>
<comment type="similarity">
    <text evidence="1 11">Belongs to the RNA polymerase alpha chain family.</text>
</comment>
<keyword evidence="14" id="KW-1185">Reference proteome</keyword>
<keyword evidence="6 11" id="KW-0548">Nucleotidyltransferase</keyword>
<evidence type="ECO:0000256" key="8">
    <source>
        <dbReference type="ARBA" id="ARBA00032524"/>
    </source>
</evidence>
<dbReference type="SMART" id="SM00662">
    <property type="entry name" value="RPOLD"/>
    <property type="match status" value="1"/>
</dbReference>
<dbReference type="InterPro" id="IPR011263">
    <property type="entry name" value="DNA-dir_RNA_pol_RpoA/D/Rpb3"/>
</dbReference>
<evidence type="ECO:0000256" key="11">
    <source>
        <dbReference type="HAMAP-Rule" id="MF_00059"/>
    </source>
</evidence>
<name>A0ABY8LTJ0_9BACT</name>
<evidence type="ECO:0000256" key="4">
    <source>
        <dbReference type="ARBA" id="ARBA00022478"/>
    </source>
</evidence>
<reference evidence="13" key="1">
    <citation type="submission" date="2023-04" db="EMBL/GenBank/DDBJ databases">
        <title>Completed genome of Mycoplasma lagogenitalium type strain 12MS.</title>
        <authorList>
            <person name="Spergser J."/>
        </authorList>
    </citation>
    <scope>NUCLEOTIDE SEQUENCE</scope>
    <source>
        <strain evidence="13">12MS</strain>
    </source>
</reference>
<feature type="domain" description="DNA-directed RNA polymerase RpoA/D/Rpb3-type" evidence="12">
    <location>
        <begin position="21"/>
        <end position="246"/>
    </location>
</feature>
<dbReference type="HAMAP" id="MF_00059">
    <property type="entry name" value="RNApol_bact_RpoA"/>
    <property type="match status" value="1"/>
</dbReference>
<feature type="region of interest" description="Alpha C-terminal domain (alpha-CTD)" evidence="11">
    <location>
        <begin position="268"/>
        <end position="336"/>
    </location>
</feature>
<dbReference type="Gene3D" id="1.10.150.20">
    <property type="entry name" value="5' to 3' exonuclease, C-terminal subdomain"/>
    <property type="match status" value="1"/>
</dbReference>
<evidence type="ECO:0000259" key="12">
    <source>
        <dbReference type="SMART" id="SM00662"/>
    </source>
</evidence>
<sequence length="336" mass="37808">MQKFAKIHYKEEKENKQSDYKTSFVLEPLERGFARTLGNALRRTILSSVSSVAPFAVKIEGVEHEFGAIENVTEDVVTILNNLKKIKFVYNKDVFKDNVPVKVSFNSENFEGDQVCAKDILVSPEIKIVNLDQPITKISKKGAFNFEMYLLSGRGFVSFEDNKKIVSEFGSSLESKLKSGKFLAVDSDFSPVLNVNYTVDELNSASTIVEEKLELTVETDGTIEAKEAISEAAKILMIHLGIVSNVDNLDLNEKDFFEEEKVKEEVPKDKSIDINELSLTVRSLNALRRAGFKTVSDLEKIDEEELQNVKNLGKKSVQEIIEKLKERGIVLKKEGE</sequence>
<keyword evidence="4 11" id="KW-0240">DNA-directed RNA polymerase</keyword>
<dbReference type="Pfam" id="PF01000">
    <property type="entry name" value="RNA_pol_A_bac"/>
    <property type="match status" value="1"/>
</dbReference>
<dbReference type="InterPro" id="IPR036603">
    <property type="entry name" value="RBP11-like"/>
</dbReference>
<dbReference type="SUPFAM" id="SSF56553">
    <property type="entry name" value="Insert subdomain of RNA polymerase alpha subunit"/>
    <property type="match status" value="1"/>
</dbReference>
<dbReference type="CDD" id="cd06928">
    <property type="entry name" value="RNAP_alpha_NTD"/>
    <property type="match status" value="1"/>
</dbReference>
<evidence type="ECO:0000256" key="10">
    <source>
        <dbReference type="ARBA" id="ARBA00048552"/>
    </source>
</evidence>
<comment type="domain">
    <text evidence="11">The N-terminal domain is essential for RNAP assembly and basal transcription, whereas the C-terminal domain is involved in interaction with transcriptional regulators and with upstream promoter elements.</text>
</comment>
<evidence type="ECO:0000256" key="1">
    <source>
        <dbReference type="ARBA" id="ARBA00007123"/>
    </source>
</evidence>
<dbReference type="GO" id="GO:0003899">
    <property type="term" value="F:DNA-directed RNA polymerase activity"/>
    <property type="evidence" value="ECO:0007669"/>
    <property type="project" value="UniProtKB-EC"/>
</dbReference>
<comment type="subunit">
    <text evidence="11">Homodimer. The RNAP catalytic core consists of 2 alpha, 1 beta, 1 beta' and 1 omega subunit. When a sigma factor is associated with the core the holoenzyme is formed, which can initiate transcription.</text>
</comment>
<dbReference type="InterPro" id="IPR011262">
    <property type="entry name" value="DNA-dir_RNA_pol_insert"/>
</dbReference>
<dbReference type="EC" id="2.7.7.6" evidence="2 11"/>
<evidence type="ECO:0000256" key="6">
    <source>
        <dbReference type="ARBA" id="ARBA00022695"/>
    </source>
</evidence>
<dbReference type="Gene3D" id="3.30.1360.10">
    <property type="entry name" value="RNA polymerase, RBP11-like subunit"/>
    <property type="match status" value="1"/>
</dbReference>